<keyword evidence="1" id="KW-0472">Membrane</keyword>
<reference evidence="2 3" key="1">
    <citation type="submission" date="2014-02" db="EMBL/GenBank/DDBJ databases">
        <title>Single nucleus genome sequencing reveals high similarity among nuclei of an endomycorrhizal fungus.</title>
        <authorList>
            <person name="Lin K."/>
            <person name="Geurts R."/>
            <person name="Zhang Z."/>
            <person name="Limpens E."/>
            <person name="Saunders D.G."/>
            <person name="Mu D."/>
            <person name="Pang E."/>
            <person name="Cao H."/>
            <person name="Cha H."/>
            <person name="Lin T."/>
            <person name="Zhou Q."/>
            <person name="Shang Y."/>
            <person name="Li Y."/>
            <person name="Ivanov S."/>
            <person name="Sharma T."/>
            <person name="Velzen R.V."/>
            <person name="Ruijter N.D."/>
            <person name="Aanen D.K."/>
            <person name="Win J."/>
            <person name="Kamoun S."/>
            <person name="Bisseling T."/>
            <person name="Huang S."/>
        </authorList>
    </citation>
    <scope>NUCLEOTIDE SEQUENCE [LARGE SCALE GENOMIC DNA]</scope>
    <source>
        <strain evidence="3">DAOM197198w</strain>
    </source>
</reference>
<accession>A0A015JUR4</accession>
<proteinExistence type="predicted"/>
<sequence length="104" mass="12582">MFNIAILIRFENSAQRINIDLGIIIKFTTINSFFDLFTRCLHVFSFEFFSFILTTRNITKLFLMITRTKCRVRIISIFCINQIFVRMISFLNWGRIIIKRFNQR</sequence>
<evidence type="ECO:0000313" key="3">
    <source>
        <dbReference type="Proteomes" id="UP000022910"/>
    </source>
</evidence>
<evidence type="ECO:0000256" key="1">
    <source>
        <dbReference type="SAM" id="Phobius"/>
    </source>
</evidence>
<dbReference type="Proteomes" id="UP000022910">
    <property type="component" value="Unassembled WGS sequence"/>
</dbReference>
<protein>
    <submittedName>
        <fullName evidence="2">Uncharacterized protein</fullName>
    </submittedName>
</protein>
<evidence type="ECO:0000313" key="2">
    <source>
        <dbReference type="EMBL" id="EXX50856.1"/>
    </source>
</evidence>
<comment type="caution">
    <text evidence="2">The sequence shown here is derived from an EMBL/GenBank/DDBJ whole genome shotgun (WGS) entry which is preliminary data.</text>
</comment>
<dbReference type="EMBL" id="JEMT01029762">
    <property type="protein sequence ID" value="EXX50856.1"/>
    <property type="molecule type" value="Genomic_DNA"/>
</dbReference>
<feature type="transmembrane region" description="Helical" evidence="1">
    <location>
        <begin position="74"/>
        <end position="98"/>
    </location>
</feature>
<dbReference type="HOGENOM" id="CLU_2251552_0_0_1"/>
<gene>
    <name evidence="2" type="ORF">RirG_266830</name>
</gene>
<keyword evidence="1" id="KW-0812">Transmembrane</keyword>
<keyword evidence="1" id="KW-1133">Transmembrane helix</keyword>
<dbReference type="AlphaFoldDB" id="A0A015JUR4"/>
<organism evidence="2 3">
    <name type="scientific">Rhizophagus irregularis (strain DAOM 197198w)</name>
    <name type="common">Glomus intraradices</name>
    <dbReference type="NCBI Taxonomy" id="1432141"/>
    <lineage>
        <taxon>Eukaryota</taxon>
        <taxon>Fungi</taxon>
        <taxon>Fungi incertae sedis</taxon>
        <taxon>Mucoromycota</taxon>
        <taxon>Glomeromycotina</taxon>
        <taxon>Glomeromycetes</taxon>
        <taxon>Glomerales</taxon>
        <taxon>Glomeraceae</taxon>
        <taxon>Rhizophagus</taxon>
    </lineage>
</organism>
<keyword evidence="3" id="KW-1185">Reference proteome</keyword>
<name>A0A015JUR4_RHIIW</name>